<feature type="binding site" evidence="4">
    <location>
        <begin position="365"/>
        <end position="367"/>
    </location>
    <ligand>
        <name>FAD</name>
        <dbReference type="ChEBI" id="CHEBI:57692"/>
    </ligand>
</feature>
<dbReference type="GeneID" id="14377953"/>
<dbReference type="GO" id="GO:0003677">
    <property type="term" value="F:DNA binding"/>
    <property type="evidence" value="ECO:0007669"/>
    <property type="project" value="TreeGrafter"/>
</dbReference>
<feature type="domain" description="Photolyase/cryptochrome alpha/beta" evidence="7">
    <location>
        <begin position="1"/>
        <end position="125"/>
    </location>
</feature>
<evidence type="ECO:0000313" key="9">
    <source>
        <dbReference type="Proteomes" id="UP000010846"/>
    </source>
</evidence>
<evidence type="ECO:0000259" key="7">
    <source>
        <dbReference type="PROSITE" id="PS51645"/>
    </source>
</evidence>
<dbReference type="GO" id="GO:0006950">
    <property type="term" value="P:response to stress"/>
    <property type="evidence" value="ECO:0007669"/>
    <property type="project" value="UniProtKB-ARBA"/>
</dbReference>
<dbReference type="OrthoDB" id="11721at2157"/>
<keyword evidence="1 4" id="KW-0285">Flavoprotein</keyword>
<dbReference type="InterPro" id="IPR002081">
    <property type="entry name" value="Cryptochrome/DNA_photolyase_1"/>
</dbReference>
<keyword evidence="9" id="KW-1185">Reference proteome</keyword>
<evidence type="ECO:0000256" key="1">
    <source>
        <dbReference type="ARBA" id="ARBA00022630"/>
    </source>
</evidence>
<dbReference type="GO" id="GO:0071949">
    <property type="term" value="F:FAD binding"/>
    <property type="evidence" value="ECO:0007669"/>
    <property type="project" value="TreeGrafter"/>
</dbReference>
<feature type="binding site" evidence="4">
    <location>
        <position position="214"/>
    </location>
    <ligand>
        <name>FAD</name>
        <dbReference type="ChEBI" id="CHEBI:57692"/>
    </ligand>
</feature>
<comment type="cofactor">
    <cofactor evidence="4">
        <name>FAD</name>
        <dbReference type="ChEBI" id="CHEBI:57692"/>
    </cofactor>
    <text evidence="4">Binds 1 FAD per subunit.</text>
</comment>
<dbReference type="Pfam" id="PF00875">
    <property type="entry name" value="DNA_photolyase"/>
    <property type="match status" value="1"/>
</dbReference>
<keyword evidence="8" id="KW-0456">Lyase</keyword>
<dbReference type="GO" id="GO:0006139">
    <property type="term" value="P:nucleobase-containing compound metabolic process"/>
    <property type="evidence" value="ECO:0007669"/>
    <property type="project" value="UniProtKB-ARBA"/>
</dbReference>
<feature type="site" description="Electron transfer via tryptophanyl radical" evidence="5">
    <location>
        <position position="352"/>
    </location>
</feature>
<dbReference type="PANTHER" id="PTHR11455:SF9">
    <property type="entry name" value="CRYPTOCHROME CIRCADIAN CLOCK 5 ISOFORM X1"/>
    <property type="match status" value="1"/>
</dbReference>
<dbReference type="HOGENOM" id="CLU_010348_2_0_2"/>
<evidence type="ECO:0000256" key="6">
    <source>
        <dbReference type="RuleBase" id="RU004182"/>
    </source>
</evidence>
<dbReference type="AlphaFoldDB" id="L0IGV1"/>
<dbReference type="InterPro" id="IPR014729">
    <property type="entry name" value="Rossmann-like_a/b/a_fold"/>
</dbReference>
<dbReference type="InterPro" id="IPR006050">
    <property type="entry name" value="DNA_photolyase_N"/>
</dbReference>
<dbReference type="Gene3D" id="3.40.50.620">
    <property type="entry name" value="HUPs"/>
    <property type="match status" value="1"/>
</dbReference>
<feature type="binding site" evidence="4">
    <location>
        <begin position="226"/>
        <end position="230"/>
    </location>
    <ligand>
        <name>FAD</name>
        <dbReference type="ChEBI" id="CHEBI:57692"/>
    </ligand>
</feature>
<name>L0IGV1_HALRX</name>
<dbReference type="GO" id="GO:0003904">
    <property type="term" value="F:deoxyribodipyrimidine photo-lyase activity"/>
    <property type="evidence" value="ECO:0007669"/>
    <property type="project" value="TreeGrafter"/>
</dbReference>
<dbReference type="InterPro" id="IPR018394">
    <property type="entry name" value="DNA_photolyase_1_CS_C"/>
</dbReference>
<evidence type="ECO:0000256" key="5">
    <source>
        <dbReference type="PIRSR" id="PIRSR602081-2"/>
    </source>
</evidence>
<keyword evidence="3 6" id="KW-0157">Chromophore</keyword>
<gene>
    <name evidence="8" type="ordered locus">Halru_2881</name>
</gene>
<feature type="binding site" evidence="4">
    <location>
        <position position="265"/>
    </location>
    <ligand>
        <name>FAD</name>
        <dbReference type="ChEBI" id="CHEBI:57692"/>
    </ligand>
</feature>
<dbReference type="RefSeq" id="WP_015302039.1">
    <property type="nucleotide sequence ID" value="NC_019964.1"/>
</dbReference>
<feature type="site" description="Electron transfer via tryptophanyl radical" evidence="5">
    <location>
        <position position="375"/>
    </location>
</feature>
<dbReference type="PROSITE" id="PS00394">
    <property type="entry name" value="DNA_PHOTOLYASES_1_1"/>
    <property type="match status" value="1"/>
</dbReference>
<evidence type="ECO:0000313" key="8">
    <source>
        <dbReference type="EMBL" id="AGB17451.1"/>
    </source>
</evidence>
<reference evidence="8" key="1">
    <citation type="submission" date="2011-09" db="EMBL/GenBank/DDBJ databases">
        <title>Complete sequence of Halovivax ruber XH-70.</title>
        <authorList>
            <consortium name="US DOE Joint Genome Institute"/>
            <person name="Lucas S."/>
            <person name="Han J."/>
            <person name="Lapidus A."/>
            <person name="Cheng J.-F."/>
            <person name="Goodwin L."/>
            <person name="Pitluck S."/>
            <person name="Peters L."/>
            <person name="Mikhailova N."/>
            <person name="Davenport K."/>
            <person name="Detter J.C."/>
            <person name="Han C."/>
            <person name="Tapia R."/>
            <person name="Land M."/>
            <person name="Hauser L."/>
            <person name="Kyrpides N."/>
            <person name="Ivanova N."/>
            <person name="Pagani I."/>
            <person name="Sproer C."/>
            <person name="Anderson I."/>
            <person name="Woyke T."/>
        </authorList>
    </citation>
    <scope>NUCLEOTIDE SEQUENCE</scope>
    <source>
        <strain evidence="8">XH-70</strain>
    </source>
</reference>
<dbReference type="Gene3D" id="1.10.579.10">
    <property type="entry name" value="DNA Cyclobutane Dipyrimidine Photolyase, subunit A, domain 3"/>
    <property type="match status" value="1"/>
</dbReference>
<dbReference type="Proteomes" id="UP000010846">
    <property type="component" value="Chromosome"/>
</dbReference>
<dbReference type="InterPro" id="IPR036155">
    <property type="entry name" value="Crypto/Photolyase_N_sf"/>
</dbReference>
<dbReference type="InterPro" id="IPR005101">
    <property type="entry name" value="Cryptochr/Photolyase_FAD-bd"/>
</dbReference>
<comment type="similarity">
    <text evidence="6">Belongs to the DNA photolyase family.</text>
</comment>
<dbReference type="PANTHER" id="PTHR11455">
    <property type="entry name" value="CRYPTOCHROME"/>
    <property type="match status" value="1"/>
</dbReference>
<feature type="binding site" evidence="4">
    <location>
        <begin position="268"/>
        <end position="275"/>
    </location>
    <ligand>
        <name>FAD</name>
        <dbReference type="ChEBI" id="CHEBI:57692"/>
    </ligand>
</feature>
<feature type="site" description="Electron transfer via tryptophanyl radical" evidence="5">
    <location>
        <position position="299"/>
    </location>
</feature>
<dbReference type="eggNOG" id="arCOG02840">
    <property type="taxonomic scope" value="Archaea"/>
</dbReference>
<dbReference type="Gene3D" id="1.25.40.80">
    <property type="match status" value="1"/>
</dbReference>
<dbReference type="EMBL" id="CP003050">
    <property type="protein sequence ID" value="AGB17451.1"/>
    <property type="molecule type" value="Genomic_DNA"/>
</dbReference>
<proteinExistence type="inferred from homology"/>
<protein>
    <submittedName>
        <fullName evidence="8">Deoxyribodipyrimidine photolyase</fullName>
    </submittedName>
</protein>
<dbReference type="SUPFAM" id="SSF48173">
    <property type="entry name" value="Cryptochrome/photolyase FAD-binding domain"/>
    <property type="match status" value="1"/>
</dbReference>
<evidence type="ECO:0000256" key="4">
    <source>
        <dbReference type="PIRSR" id="PIRSR602081-1"/>
    </source>
</evidence>
<dbReference type="SUPFAM" id="SSF52425">
    <property type="entry name" value="Cryptochrome/photolyase, N-terminal domain"/>
    <property type="match status" value="1"/>
</dbReference>
<dbReference type="PROSITE" id="PS51645">
    <property type="entry name" value="PHR_CRY_ALPHA_BETA"/>
    <property type="match status" value="1"/>
</dbReference>
<dbReference type="Pfam" id="PF03441">
    <property type="entry name" value="FAD_binding_7"/>
    <property type="match status" value="1"/>
</dbReference>
<accession>L0IGV1</accession>
<evidence type="ECO:0000256" key="3">
    <source>
        <dbReference type="ARBA" id="ARBA00022991"/>
    </source>
</evidence>
<evidence type="ECO:0000256" key="2">
    <source>
        <dbReference type="ARBA" id="ARBA00022827"/>
    </source>
</evidence>
<dbReference type="KEGG" id="hru:Halru_2881"/>
<sequence length="467" mass="52610">MRVHWHRQDLRTADNRGLSVAAADEALPVFVFDPDVLKDGSPPRVAFMLDALARLRARYRDLESDLVVAWGDPAEAIPELVAEYGADGVVWNEDYTGLSRARDERVQEAITDAGGDVERVHDAVCHEPGAITTSDGKPYAVFSYYGTKWLDREKDEPVPEPDAGSLATVEPADEALPSLRDLGFAEPAAEIPPAGTGPARDRLETFCAGDIYEYAEKRDDLADEATARISQDLAFGTIGIREVHERVEATLDGADEGQAASVEAFRRQLAWREFYTQVLWANPENVTRSHREFPNDIDWRNDEAEFDAWREGRTGFPVVDAGMRQLREEAYVHNRARLIVGSFLTKDLLCDWRRGYEHFRATLVDHDTASNNGNWQWVASTGTDAQPYFRVFNPMKQGRDHDPDAEYIRRYVPELEGVDAETIHSWHELDPDERAEVAPDYPAPIVDHASRREEAISTFERARGEGE</sequence>
<keyword evidence="2 4" id="KW-0274">FAD</keyword>
<dbReference type="PRINTS" id="PR00147">
    <property type="entry name" value="DNAPHOTLYASE"/>
</dbReference>
<organism evidence="8 9">
    <name type="scientific">Halovivax ruber (strain DSM 18193 / JCM 13892 / XH-70)</name>
    <dbReference type="NCBI Taxonomy" id="797302"/>
    <lineage>
        <taxon>Archaea</taxon>
        <taxon>Methanobacteriati</taxon>
        <taxon>Methanobacteriota</taxon>
        <taxon>Stenosarchaea group</taxon>
        <taxon>Halobacteria</taxon>
        <taxon>Halobacteriales</taxon>
        <taxon>Natrialbaceae</taxon>
        <taxon>Halovivax</taxon>
    </lineage>
</organism>
<dbReference type="STRING" id="797302.Halru_2881"/>
<dbReference type="InterPro" id="IPR036134">
    <property type="entry name" value="Crypto/Photolyase_FAD-like_sf"/>
</dbReference>